<reference evidence="2" key="1">
    <citation type="submission" date="2022-11" db="EMBL/GenBank/DDBJ databases">
        <authorList>
            <person name="Hyden B.L."/>
            <person name="Feng K."/>
            <person name="Yates T."/>
            <person name="Jawdy S."/>
            <person name="Smart L.B."/>
            <person name="Muchero W."/>
        </authorList>
    </citation>
    <scope>NUCLEOTIDE SEQUENCE</scope>
    <source>
        <tissue evidence="2">Shoot tip</tissue>
    </source>
</reference>
<evidence type="ECO:0000256" key="1">
    <source>
        <dbReference type="SAM" id="MobiDB-lite"/>
    </source>
</evidence>
<protein>
    <submittedName>
        <fullName evidence="2">Uncharacterized protein</fullName>
    </submittedName>
</protein>
<reference evidence="2" key="2">
    <citation type="journal article" date="2023" name="Int. J. Mol. Sci.">
        <title>De Novo Assembly and Annotation of 11 Diverse Shrub Willow (Salix) Genomes Reveals Novel Gene Organization in Sex-Linked Regions.</title>
        <authorList>
            <person name="Hyden B."/>
            <person name="Feng K."/>
            <person name="Yates T.B."/>
            <person name="Jawdy S."/>
            <person name="Cereghino C."/>
            <person name="Smart L.B."/>
            <person name="Muchero W."/>
        </authorList>
    </citation>
    <scope>NUCLEOTIDE SEQUENCE</scope>
    <source>
        <tissue evidence="2">Shoot tip</tissue>
    </source>
</reference>
<organism evidence="2 3">
    <name type="scientific">Salix koriyanagi</name>
    <dbReference type="NCBI Taxonomy" id="2511006"/>
    <lineage>
        <taxon>Eukaryota</taxon>
        <taxon>Viridiplantae</taxon>
        <taxon>Streptophyta</taxon>
        <taxon>Embryophyta</taxon>
        <taxon>Tracheophyta</taxon>
        <taxon>Spermatophyta</taxon>
        <taxon>Magnoliopsida</taxon>
        <taxon>eudicotyledons</taxon>
        <taxon>Gunneridae</taxon>
        <taxon>Pentapetalae</taxon>
        <taxon>rosids</taxon>
        <taxon>fabids</taxon>
        <taxon>Malpighiales</taxon>
        <taxon>Salicaceae</taxon>
        <taxon>Saliceae</taxon>
        <taxon>Salix</taxon>
    </lineage>
</organism>
<name>A0A9Q1A3I5_9ROSI</name>
<accession>A0A9Q1A3I5</accession>
<keyword evidence="3" id="KW-1185">Reference proteome</keyword>
<proteinExistence type="predicted"/>
<comment type="caution">
    <text evidence="2">The sequence shown here is derived from an EMBL/GenBank/DDBJ whole genome shotgun (WGS) entry which is preliminary data.</text>
</comment>
<evidence type="ECO:0000313" key="3">
    <source>
        <dbReference type="Proteomes" id="UP001151752"/>
    </source>
</evidence>
<gene>
    <name evidence="2" type="ORF">OIU74_026184</name>
</gene>
<feature type="region of interest" description="Disordered" evidence="1">
    <location>
        <begin position="1"/>
        <end position="24"/>
    </location>
</feature>
<dbReference type="Proteomes" id="UP001151752">
    <property type="component" value="Chromosome 13"/>
</dbReference>
<evidence type="ECO:0000313" key="2">
    <source>
        <dbReference type="EMBL" id="KAJ6756883.1"/>
    </source>
</evidence>
<sequence length="277" mass="28808">MARYVAPVSKTRFPAGEDPTPATAAGVPEKLSGVLGHVARCVAVIDDPFSGQRRPVSGRRRPVSGHHLGPLAELSGAAGAASRGEGVAFICRARGEAGGPGDVPGRGAPLSWIASRAIAGVGVALNCRARAPTSALPAIPRPHGVTCPLPSPGLRFRAEAPLGVHLSRFCPICSVMPTGCRASLRGYLSDGCARHSFAKLAPRSVQPQRALLAWGSSPAAVPHCYARNAGGPGRRARARRAMVEDRVEGCSRRGRGIKLPGLRPLRRPLPAIPDLMV</sequence>
<dbReference type="AlphaFoldDB" id="A0A9Q1A3I5"/>
<dbReference type="EMBL" id="JAPFFM010000007">
    <property type="protein sequence ID" value="KAJ6756883.1"/>
    <property type="molecule type" value="Genomic_DNA"/>
</dbReference>